<reference evidence="1" key="2">
    <citation type="submission" date="2025-09" db="UniProtKB">
        <authorList>
            <consortium name="Ensembl"/>
        </authorList>
    </citation>
    <scope>IDENTIFICATION</scope>
</reference>
<accession>A0A8C2MM70</accession>
<dbReference type="GeneTree" id="ENSGT00950000182885"/>
<evidence type="ECO:0000313" key="1">
    <source>
        <dbReference type="Ensembl" id="ENSCGRP00001020813.1"/>
    </source>
</evidence>
<proteinExistence type="predicted"/>
<dbReference type="AlphaFoldDB" id="A0A8C2MM70"/>
<dbReference type="Ensembl" id="ENSCGRT00001025057.1">
    <property type="protein sequence ID" value="ENSCGRP00001020813.1"/>
    <property type="gene ID" value="ENSCGRG00001019844.1"/>
</dbReference>
<protein>
    <submittedName>
        <fullName evidence="1">Phenylalanine hydroxylase</fullName>
    </submittedName>
</protein>
<sequence length="81" mass="8748">MSAVVLENPVLTRKLSDFGQETSYIEDNSNQNGAVSLLFSLKEEVGALAKVLDNTQQLKILADSINSEVGILCSALHKIKS</sequence>
<organism evidence="1 2">
    <name type="scientific">Cricetulus griseus</name>
    <name type="common">Chinese hamster</name>
    <name type="synonym">Cricetulus barabensis griseus</name>
    <dbReference type="NCBI Taxonomy" id="10029"/>
    <lineage>
        <taxon>Eukaryota</taxon>
        <taxon>Metazoa</taxon>
        <taxon>Chordata</taxon>
        <taxon>Craniata</taxon>
        <taxon>Vertebrata</taxon>
        <taxon>Euteleostomi</taxon>
        <taxon>Mammalia</taxon>
        <taxon>Eutheria</taxon>
        <taxon>Euarchontoglires</taxon>
        <taxon>Glires</taxon>
        <taxon>Rodentia</taxon>
        <taxon>Myomorpha</taxon>
        <taxon>Muroidea</taxon>
        <taxon>Cricetidae</taxon>
        <taxon>Cricetinae</taxon>
        <taxon>Cricetulus</taxon>
    </lineage>
</organism>
<name>A0A8C2MM70_CRIGR</name>
<dbReference type="Proteomes" id="UP000694386">
    <property type="component" value="Unplaced"/>
</dbReference>
<evidence type="ECO:0000313" key="2">
    <source>
        <dbReference type="Proteomes" id="UP000694386"/>
    </source>
</evidence>
<reference evidence="1" key="1">
    <citation type="submission" date="2025-08" db="UniProtKB">
        <authorList>
            <consortium name="Ensembl"/>
        </authorList>
    </citation>
    <scope>IDENTIFICATION</scope>
</reference>